<reference evidence="9 10" key="1">
    <citation type="submission" date="2018-03" db="EMBL/GenBank/DDBJ databases">
        <title>Genomic Encyclopedia of Archaeal and Bacterial Type Strains, Phase II (KMG-II): from individual species to whole genera.</title>
        <authorList>
            <person name="Goeker M."/>
        </authorList>
    </citation>
    <scope>NUCLEOTIDE SEQUENCE [LARGE SCALE GENOMIC DNA]</scope>
    <source>
        <strain evidence="9 10">DSM 45348</strain>
    </source>
</reference>
<dbReference type="GO" id="GO:0055085">
    <property type="term" value="P:transmembrane transport"/>
    <property type="evidence" value="ECO:0007669"/>
    <property type="project" value="InterPro"/>
</dbReference>
<keyword evidence="6 7" id="KW-0472">Membrane</keyword>
<sequence length="326" mass="35788">MLTAETNTAKIGLMLAAILLFAAVVGIMLFLATLFRGRRADRWVAYAYLTPTLLMLAVGLVYPGVRTIYQSFFDAAGNAFIGLDNYKTIFTDGDQLTVLRNTVFWVVVTPFVATAVGLLYAILVDKSKFESAAKALIFLPMAISFVGASIIWKFVYEYRPDQGNVKQIGLLNQVLVWLGGSPQQWLVDSPLNTFLLIVVMIWIQAGFAMTVLSAAIKAIPDDIVEAARLDGVTPWGMFRFVTLPAIRPAVVVVLTTIGIGTLKVFDIVRTMTGGQFNTSVIANEFYSQSFRSDNQGLGAALAVLLFLLVIPIVVYNIRQLRRSEAL</sequence>
<evidence type="ECO:0000256" key="5">
    <source>
        <dbReference type="ARBA" id="ARBA00022989"/>
    </source>
</evidence>
<comment type="subcellular location">
    <subcellularLocation>
        <location evidence="1 7">Cell membrane</location>
        <topology evidence="1 7">Multi-pass membrane protein</topology>
    </subcellularLocation>
</comment>
<feature type="transmembrane region" description="Helical" evidence="7">
    <location>
        <begin position="43"/>
        <end position="62"/>
    </location>
</feature>
<dbReference type="InterPro" id="IPR035906">
    <property type="entry name" value="MetI-like_sf"/>
</dbReference>
<dbReference type="Pfam" id="PF00528">
    <property type="entry name" value="BPD_transp_1"/>
    <property type="match status" value="1"/>
</dbReference>
<dbReference type="PROSITE" id="PS50928">
    <property type="entry name" value="ABC_TM1"/>
    <property type="match status" value="1"/>
</dbReference>
<dbReference type="GO" id="GO:0005886">
    <property type="term" value="C:plasma membrane"/>
    <property type="evidence" value="ECO:0007669"/>
    <property type="project" value="UniProtKB-SubCell"/>
</dbReference>
<dbReference type="Proteomes" id="UP000239209">
    <property type="component" value="Unassembled WGS sequence"/>
</dbReference>
<dbReference type="InterPro" id="IPR050809">
    <property type="entry name" value="UgpAE/MalFG_permease"/>
</dbReference>
<feature type="transmembrane region" description="Helical" evidence="7">
    <location>
        <begin position="194"/>
        <end position="216"/>
    </location>
</feature>
<evidence type="ECO:0000256" key="4">
    <source>
        <dbReference type="ARBA" id="ARBA00022692"/>
    </source>
</evidence>
<accession>A0A2T0SHM9</accession>
<name>A0A2T0SHM9_9ACTN</name>
<feature type="transmembrane region" description="Helical" evidence="7">
    <location>
        <begin position="237"/>
        <end position="262"/>
    </location>
</feature>
<dbReference type="Gene3D" id="1.10.3720.10">
    <property type="entry name" value="MetI-like"/>
    <property type="match status" value="1"/>
</dbReference>
<evidence type="ECO:0000313" key="10">
    <source>
        <dbReference type="Proteomes" id="UP000239209"/>
    </source>
</evidence>
<proteinExistence type="inferred from homology"/>
<keyword evidence="10" id="KW-1185">Reference proteome</keyword>
<evidence type="ECO:0000259" key="8">
    <source>
        <dbReference type="PROSITE" id="PS50928"/>
    </source>
</evidence>
<dbReference type="PANTHER" id="PTHR43227:SF8">
    <property type="entry name" value="DIACETYLCHITOBIOSE UPTAKE SYSTEM PERMEASE PROTEIN DASB"/>
    <property type="match status" value="1"/>
</dbReference>
<evidence type="ECO:0000256" key="2">
    <source>
        <dbReference type="ARBA" id="ARBA00022448"/>
    </source>
</evidence>
<evidence type="ECO:0000256" key="3">
    <source>
        <dbReference type="ARBA" id="ARBA00022475"/>
    </source>
</evidence>
<feature type="transmembrane region" description="Helical" evidence="7">
    <location>
        <begin position="135"/>
        <end position="155"/>
    </location>
</feature>
<evidence type="ECO:0000313" key="9">
    <source>
        <dbReference type="EMBL" id="PRY32924.1"/>
    </source>
</evidence>
<comment type="caution">
    <text evidence="9">The sequence shown here is derived from an EMBL/GenBank/DDBJ whole genome shotgun (WGS) entry which is preliminary data.</text>
</comment>
<feature type="domain" description="ABC transmembrane type-1" evidence="8">
    <location>
        <begin position="99"/>
        <end position="318"/>
    </location>
</feature>
<organism evidence="9 10">
    <name type="scientific">Pseudosporangium ferrugineum</name>
    <dbReference type="NCBI Taxonomy" id="439699"/>
    <lineage>
        <taxon>Bacteria</taxon>
        <taxon>Bacillati</taxon>
        <taxon>Actinomycetota</taxon>
        <taxon>Actinomycetes</taxon>
        <taxon>Micromonosporales</taxon>
        <taxon>Micromonosporaceae</taxon>
        <taxon>Pseudosporangium</taxon>
    </lineage>
</organism>
<feature type="transmembrane region" description="Helical" evidence="7">
    <location>
        <begin position="103"/>
        <end position="123"/>
    </location>
</feature>
<protein>
    <submittedName>
        <fullName evidence="9">Carbohydrate ABC transporter membrane protein 1 (CUT1 family)</fullName>
    </submittedName>
</protein>
<keyword evidence="5 7" id="KW-1133">Transmembrane helix</keyword>
<keyword evidence="4 7" id="KW-0812">Transmembrane</keyword>
<keyword evidence="3" id="KW-1003">Cell membrane</keyword>
<dbReference type="PANTHER" id="PTHR43227">
    <property type="entry name" value="BLL4140 PROTEIN"/>
    <property type="match status" value="1"/>
</dbReference>
<dbReference type="AlphaFoldDB" id="A0A2T0SHM9"/>
<evidence type="ECO:0000256" key="1">
    <source>
        <dbReference type="ARBA" id="ARBA00004651"/>
    </source>
</evidence>
<gene>
    <name evidence="9" type="ORF">CLV70_10183</name>
</gene>
<dbReference type="SUPFAM" id="SSF161098">
    <property type="entry name" value="MetI-like"/>
    <property type="match status" value="1"/>
</dbReference>
<dbReference type="CDD" id="cd06261">
    <property type="entry name" value="TM_PBP2"/>
    <property type="match status" value="1"/>
</dbReference>
<dbReference type="InterPro" id="IPR000515">
    <property type="entry name" value="MetI-like"/>
</dbReference>
<keyword evidence="2 7" id="KW-0813">Transport</keyword>
<dbReference type="EMBL" id="PVZG01000001">
    <property type="protein sequence ID" value="PRY32924.1"/>
    <property type="molecule type" value="Genomic_DNA"/>
</dbReference>
<feature type="transmembrane region" description="Helical" evidence="7">
    <location>
        <begin position="297"/>
        <end position="317"/>
    </location>
</feature>
<evidence type="ECO:0000256" key="6">
    <source>
        <dbReference type="ARBA" id="ARBA00023136"/>
    </source>
</evidence>
<comment type="similarity">
    <text evidence="7">Belongs to the binding-protein-dependent transport system permease family.</text>
</comment>
<feature type="transmembrane region" description="Helical" evidence="7">
    <location>
        <begin position="12"/>
        <end position="31"/>
    </location>
</feature>
<evidence type="ECO:0000256" key="7">
    <source>
        <dbReference type="RuleBase" id="RU363032"/>
    </source>
</evidence>